<name>A0AC61QMC0_9BACT</name>
<keyword evidence="2" id="KW-1185">Reference proteome</keyword>
<proteinExistence type="predicted"/>
<sequence>MRKATETILTLVLCALISTLASCYNDKSKVHDAFATADTVLPEDSDMWTRRQDSLTFTSQHHYTNNYNFIVNEDSLVLFTQQPEEIVACEETAGTPWTTERMPSDSTTVYHGERVVVANIRILPQDTIDSVWVQLARDQQTFGWIHESKLLPAVVPDDPISQFISIFSNTHLLWMLIAVGTMVVVYTLRLINRKGAKIVHFNDIPSFYPTALVLIVSFAAMMYASIQLFEPEMWRHFYYHPTLNPFAVPPLLGTFLALVWMLPIVGVATVDDVFHHLSFDDAVLYLCGLAAVCMVDYLIFTLSTLYYIGYILLIAYIFFAIKTFHKHKRLEYYCGKCGKAIRSKGKCPHCGAMNV</sequence>
<evidence type="ECO:0000313" key="2">
    <source>
        <dbReference type="Proteomes" id="UP000308886"/>
    </source>
</evidence>
<dbReference type="Proteomes" id="UP000308886">
    <property type="component" value="Unassembled WGS sequence"/>
</dbReference>
<accession>A0AC61QMC0</accession>
<organism evidence="1 2">
    <name type="scientific">Palleniella muris</name>
    <dbReference type="NCBI Taxonomy" id="3038145"/>
    <lineage>
        <taxon>Bacteria</taxon>
        <taxon>Pseudomonadati</taxon>
        <taxon>Bacteroidota</taxon>
        <taxon>Bacteroidia</taxon>
        <taxon>Bacteroidales</taxon>
        <taxon>Prevotellaceae</taxon>
        <taxon>Palleniella</taxon>
    </lineage>
</organism>
<reference evidence="1" key="1">
    <citation type="submission" date="2019-04" db="EMBL/GenBank/DDBJ databases">
        <title>Microbes associate with the intestines of laboratory mice.</title>
        <authorList>
            <person name="Navarre W."/>
            <person name="Wong E."/>
            <person name="Huang K."/>
            <person name="Tropini C."/>
            <person name="Ng K."/>
            <person name="Yu B."/>
        </authorList>
    </citation>
    <scope>NUCLEOTIDE SEQUENCE</scope>
    <source>
        <strain evidence="1">NM73_A23</strain>
    </source>
</reference>
<comment type="caution">
    <text evidence="1">The sequence shown here is derived from an EMBL/GenBank/DDBJ whole genome shotgun (WGS) entry which is preliminary data.</text>
</comment>
<dbReference type="EMBL" id="SRZC01000026">
    <property type="protein sequence ID" value="TGX80448.1"/>
    <property type="molecule type" value="Genomic_DNA"/>
</dbReference>
<evidence type="ECO:0000313" key="1">
    <source>
        <dbReference type="EMBL" id="TGX80448.1"/>
    </source>
</evidence>
<protein>
    <submittedName>
        <fullName evidence="1">Zinc ribbon domain-containing protein</fullName>
    </submittedName>
</protein>
<gene>
    <name evidence="1" type="ORF">E5358_13020</name>
</gene>